<evidence type="ECO:0000313" key="3">
    <source>
        <dbReference type="RefSeq" id="XP_020833894.1"/>
    </source>
</evidence>
<sequence length="287" mass="31877">MGTLTPLAAEGDPQGQRTLRKNWTPGWLRQDSGRKVFPIYSEEQHSLEWEGEIDIYIPTSPPHDLPLWAWKENSGDDPSWTPSNPPSRCVKSPRLHLCKAARIFKGAGSRERLPPSGSLPSNREQQGSFSRSCSWTHQNLQPIRKLAPLEALCTPPQAASPPYCLAQSKSLPPRRLAPLRLPHPQPQPTSQGGLRTCQSPTKRPPNRLAPLEMHQRGLGPAPPPPSHSKAPLRYSPSLNDVPASVCVDSQRIPAQKKMGLSTVTFSLWASFYYSVSADKRDKMSKRI</sequence>
<feature type="region of interest" description="Disordered" evidence="1">
    <location>
        <begin position="106"/>
        <end position="133"/>
    </location>
</feature>
<dbReference type="InParanoid" id="A0A6P5JSA8"/>
<gene>
    <name evidence="3" type="primary">LOC110202208</name>
</gene>
<name>A0A6P5JSA8_PHACI</name>
<reference evidence="3" key="1">
    <citation type="submission" date="2025-08" db="UniProtKB">
        <authorList>
            <consortium name="RefSeq"/>
        </authorList>
    </citation>
    <scope>IDENTIFICATION</scope>
    <source>
        <tissue evidence="3">Spleen</tissue>
    </source>
</reference>
<dbReference type="KEGG" id="pcw:110202208"/>
<dbReference type="AlphaFoldDB" id="A0A6P5JSA8"/>
<accession>A0A6P5JSA8</accession>
<organism evidence="2 3">
    <name type="scientific">Phascolarctos cinereus</name>
    <name type="common">Koala</name>
    <dbReference type="NCBI Taxonomy" id="38626"/>
    <lineage>
        <taxon>Eukaryota</taxon>
        <taxon>Metazoa</taxon>
        <taxon>Chordata</taxon>
        <taxon>Craniata</taxon>
        <taxon>Vertebrata</taxon>
        <taxon>Euteleostomi</taxon>
        <taxon>Mammalia</taxon>
        <taxon>Metatheria</taxon>
        <taxon>Diprotodontia</taxon>
        <taxon>Phascolarctidae</taxon>
        <taxon>Phascolarctos</taxon>
    </lineage>
</organism>
<protein>
    <submittedName>
        <fullName evidence="3">Arginine-glutamic acid dipeptide repeats protein-like</fullName>
    </submittedName>
</protein>
<feature type="region of interest" description="Disordered" evidence="1">
    <location>
        <begin position="175"/>
        <end position="235"/>
    </location>
</feature>
<feature type="compositionally biased region" description="Polar residues" evidence="1">
    <location>
        <begin position="189"/>
        <end position="201"/>
    </location>
</feature>
<evidence type="ECO:0000256" key="1">
    <source>
        <dbReference type="SAM" id="MobiDB-lite"/>
    </source>
</evidence>
<evidence type="ECO:0000313" key="2">
    <source>
        <dbReference type="Proteomes" id="UP000515140"/>
    </source>
</evidence>
<dbReference type="Proteomes" id="UP000515140">
    <property type="component" value="Unplaced"/>
</dbReference>
<dbReference type="GeneID" id="110202208"/>
<proteinExistence type="predicted"/>
<feature type="region of interest" description="Disordered" evidence="1">
    <location>
        <begin position="1"/>
        <end position="23"/>
    </location>
</feature>
<dbReference type="RefSeq" id="XP_020833894.1">
    <property type="nucleotide sequence ID" value="XM_020978235.1"/>
</dbReference>
<keyword evidence="2" id="KW-1185">Reference proteome</keyword>
<feature type="compositionally biased region" description="Polar residues" evidence="1">
    <location>
        <begin position="118"/>
        <end position="133"/>
    </location>
</feature>